<name>A0AA38Y382_9EURO</name>
<sequence>MRGLVSMTLGRVPTPRPEFKVPLFLPIDDKFLSASSARSTQPDGIFSRSAFAVENVKLGEIICQVLKKIYGGRRANHSADDLTATLLSFDSILQLESSIYGFERTIPPELKGAWSLGGDHTEDADARILQCQSFVLRARYNE</sequence>
<proteinExistence type="predicted"/>
<evidence type="ECO:0000313" key="1">
    <source>
        <dbReference type="EMBL" id="KAJ9633587.1"/>
    </source>
</evidence>
<reference evidence="1" key="1">
    <citation type="submission" date="2022-10" db="EMBL/GenBank/DDBJ databases">
        <title>Culturing micro-colonial fungi from biological soil crusts in the Mojave desert and describing Neophaeococcomyces mojavensis, and introducing the new genera and species Taxawa tesnikishii.</title>
        <authorList>
            <person name="Kurbessoian T."/>
            <person name="Stajich J.E."/>
        </authorList>
    </citation>
    <scope>NUCLEOTIDE SEQUENCE</scope>
    <source>
        <strain evidence="1">TK_35</strain>
    </source>
</reference>
<evidence type="ECO:0000313" key="2">
    <source>
        <dbReference type="Proteomes" id="UP001172681"/>
    </source>
</evidence>
<protein>
    <submittedName>
        <fullName evidence="1">Uncharacterized protein</fullName>
    </submittedName>
</protein>
<gene>
    <name evidence="1" type="ORF">H2204_006793</name>
</gene>
<accession>A0AA38Y382</accession>
<dbReference type="Proteomes" id="UP001172681">
    <property type="component" value="Unassembled WGS sequence"/>
</dbReference>
<comment type="caution">
    <text evidence="1">The sequence shown here is derived from an EMBL/GenBank/DDBJ whole genome shotgun (WGS) entry which is preliminary data.</text>
</comment>
<organism evidence="1 2">
    <name type="scientific">Knufia peltigerae</name>
    <dbReference type="NCBI Taxonomy" id="1002370"/>
    <lineage>
        <taxon>Eukaryota</taxon>
        <taxon>Fungi</taxon>
        <taxon>Dikarya</taxon>
        <taxon>Ascomycota</taxon>
        <taxon>Pezizomycotina</taxon>
        <taxon>Eurotiomycetes</taxon>
        <taxon>Chaetothyriomycetidae</taxon>
        <taxon>Chaetothyriales</taxon>
        <taxon>Trichomeriaceae</taxon>
        <taxon>Knufia</taxon>
    </lineage>
</organism>
<dbReference type="EMBL" id="JAPDRN010000044">
    <property type="protein sequence ID" value="KAJ9633587.1"/>
    <property type="molecule type" value="Genomic_DNA"/>
</dbReference>
<keyword evidence="2" id="KW-1185">Reference proteome</keyword>
<dbReference type="AlphaFoldDB" id="A0AA38Y382"/>